<evidence type="ECO:0000256" key="5">
    <source>
        <dbReference type="ARBA" id="ARBA00022970"/>
    </source>
</evidence>
<feature type="domain" description="ABC transporter" evidence="6">
    <location>
        <begin position="18"/>
        <end position="256"/>
    </location>
</feature>
<dbReference type="EMBL" id="CP139725">
    <property type="protein sequence ID" value="WPZ22398.1"/>
    <property type="molecule type" value="Genomic_DNA"/>
</dbReference>
<dbReference type="PROSITE" id="PS50893">
    <property type="entry name" value="ABC_TRANSPORTER_2"/>
    <property type="match status" value="1"/>
</dbReference>
<evidence type="ECO:0000256" key="4">
    <source>
        <dbReference type="ARBA" id="ARBA00022840"/>
    </source>
</evidence>
<dbReference type="SUPFAM" id="SSF52540">
    <property type="entry name" value="P-loop containing nucleoside triphosphate hydrolases"/>
    <property type="match status" value="1"/>
</dbReference>
<dbReference type="InterPro" id="IPR027417">
    <property type="entry name" value="P-loop_NTPase"/>
</dbReference>
<proteinExistence type="inferred from homology"/>
<dbReference type="InterPro" id="IPR003593">
    <property type="entry name" value="AAA+_ATPase"/>
</dbReference>
<evidence type="ECO:0000313" key="7">
    <source>
        <dbReference type="EMBL" id="WPZ22398.1"/>
    </source>
</evidence>
<dbReference type="PANTHER" id="PTHR43820:SF8">
    <property type="entry name" value="ABC TRANSPORTER SUBSTRATE-BINDING PROTEIN"/>
    <property type="match status" value="1"/>
</dbReference>
<gene>
    <name evidence="7" type="ORF">T7987_03935</name>
</gene>
<dbReference type="RefSeq" id="WP_322329089.1">
    <property type="nucleotide sequence ID" value="NZ_CP139725.1"/>
</dbReference>
<dbReference type="GO" id="GO:0005524">
    <property type="term" value="F:ATP binding"/>
    <property type="evidence" value="ECO:0007669"/>
    <property type="project" value="UniProtKB-KW"/>
</dbReference>
<dbReference type="InterPro" id="IPR017871">
    <property type="entry name" value="ABC_transporter-like_CS"/>
</dbReference>
<comment type="similarity">
    <text evidence="1">Belongs to the ABC transporter superfamily.</text>
</comment>
<evidence type="ECO:0000256" key="3">
    <source>
        <dbReference type="ARBA" id="ARBA00022741"/>
    </source>
</evidence>
<dbReference type="CDD" id="cd03224">
    <property type="entry name" value="ABC_TM1139_LivF_branched"/>
    <property type="match status" value="1"/>
</dbReference>
<keyword evidence="5" id="KW-0029">Amino-acid transport</keyword>
<evidence type="ECO:0000259" key="6">
    <source>
        <dbReference type="PROSITE" id="PS50893"/>
    </source>
</evidence>
<sequence length="280" mass="31166">MRGVRRAPHTLEKGAPVLTIENIEVTYHHTVQALRGLSLEVPDGKIVTLLGTNGAGKTTTLKAASNLLALENGEVGEGRISFKGQSIMSIQPDRLVQQGLFHVREGRRIFSEMTVEDNLIAASYALDRRQAKADYDKVYAFFPRLKERRRQIAGYLSGGEQQMLAFGRAMIARPELILMDEPSLGLAPKVVAEIFDTIKRLNHEDGTAILLVEQNAGVAFSVADYGYIMESGQIVMEGDVAKLRGDKDIQSFYLGMGEEGGARQSFRDVKHYKRRKRWLS</sequence>
<dbReference type="PANTHER" id="PTHR43820">
    <property type="entry name" value="HIGH-AFFINITY BRANCHED-CHAIN AMINO ACID TRANSPORT ATP-BINDING PROTEIN LIVF"/>
    <property type="match status" value="1"/>
</dbReference>
<dbReference type="PROSITE" id="PS00211">
    <property type="entry name" value="ABC_TRANSPORTER_1"/>
    <property type="match status" value="1"/>
</dbReference>
<evidence type="ECO:0000256" key="1">
    <source>
        <dbReference type="ARBA" id="ARBA00005417"/>
    </source>
</evidence>
<dbReference type="SMART" id="SM00382">
    <property type="entry name" value="AAA"/>
    <property type="match status" value="1"/>
</dbReference>
<keyword evidence="4 7" id="KW-0067">ATP-binding</keyword>
<dbReference type="Proteomes" id="UP001326567">
    <property type="component" value="Chromosome"/>
</dbReference>
<name>A0ABZ0V1A1_9RHOB</name>
<dbReference type="Gene3D" id="3.40.50.300">
    <property type="entry name" value="P-loop containing nucleotide triphosphate hydrolases"/>
    <property type="match status" value="1"/>
</dbReference>
<organism evidence="7 8">
    <name type="scientific">Sulfitobacter faviae</name>
    <dbReference type="NCBI Taxonomy" id="1775881"/>
    <lineage>
        <taxon>Bacteria</taxon>
        <taxon>Pseudomonadati</taxon>
        <taxon>Pseudomonadota</taxon>
        <taxon>Alphaproteobacteria</taxon>
        <taxon>Rhodobacterales</taxon>
        <taxon>Roseobacteraceae</taxon>
        <taxon>Sulfitobacter</taxon>
    </lineage>
</organism>
<keyword evidence="3" id="KW-0547">Nucleotide-binding</keyword>
<keyword evidence="2" id="KW-0813">Transport</keyword>
<reference evidence="7 8" key="1">
    <citation type="submission" date="2023-11" db="EMBL/GenBank/DDBJ databases">
        <title>From the Deep-Sea to the Surface: Bacterial Genomes Isolated from the Moytirra Hydrothermal Vent Plume.</title>
        <authorList>
            <person name="Major S.R."/>
        </authorList>
    </citation>
    <scope>NUCLEOTIDE SEQUENCE [LARGE SCALE GENOMIC DNA]</scope>
    <source>
        <strain evidence="7 8">OXR-9</strain>
    </source>
</reference>
<accession>A0ABZ0V1A1</accession>
<dbReference type="Pfam" id="PF00005">
    <property type="entry name" value="ABC_tran"/>
    <property type="match status" value="1"/>
</dbReference>
<protein>
    <submittedName>
        <fullName evidence="7">ABC transporter ATP-binding protein</fullName>
    </submittedName>
</protein>
<keyword evidence="8" id="KW-1185">Reference proteome</keyword>
<evidence type="ECO:0000313" key="8">
    <source>
        <dbReference type="Proteomes" id="UP001326567"/>
    </source>
</evidence>
<dbReference type="InterPro" id="IPR003439">
    <property type="entry name" value="ABC_transporter-like_ATP-bd"/>
</dbReference>
<evidence type="ECO:0000256" key="2">
    <source>
        <dbReference type="ARBA" id="ARBA00022448"/>
    </source>
</evidence>
<dbReference type="InterPro" id="IPR052156">
    <property type="entry name" value="BCAA_Transport_ATP-bd_LivF"/>
</dbReference>